<dbReference type="InterPro" id="IPR013601">
    <property type="entry name" value="FAE1_typ3_polyketide_synth"/>
</dbReference>
<gene>
    <name evidence="4" type="ORF">HUJ06_025079</name>
</gene>
<keyword evidence="5" id="KW-1185">Reference proteome</keyword>
<sequence>MFIPDPLPWIVIPILLVSFFYLFGCAIQKEDVVGRPGSPLGKNLPKSATHAFVENLRVLAPKVLPLRELLRYVIVTRLLPQPKKDSASVGKSGGVKARVNFKTGIDHFCLHTGGKAVIDGVAKSLGLTEYDLKPARRPRRGDRVMMMISFGGGFKCNNCLLEVVRDLEGDNVWKDFIANYPPKTLVSPFMSEYGWINNESEETLKKRWIATSKISEFATFYFYQGQN</sequence>
<keyword evidence="2" id="KW-1133">Transmembrane helix</keyword>
<feature type="domain" description="FAE" evidence="3">
    <location>
        <begin position="23"/>
        <end position="75"/>
    </location>
</feature>
<dbReference type="Proteomes" id="UP000607653">
    <property type="component" value="Unassembled WGS sequence"/>
</dbReference>
<protein>
    <recommendedName>
        <fullName evidence="3">FAE domain-containing protein</fullName>
    </recommendedName>
</protein>
<dbReference type="Pfam" id="PF08392">
    <property type="entry name" value="FAE1_CUT1_RppA"/>
    <property type="match status" value="1"/>
</dbReference>
<dbReference type="Gene3D" id="3.40.47.10">
    <property type="match status" value="1"/>
</dbReference>
<keyword evidence="2" id="KW-0812">Transmembrane</keyword>
<dbReference type="PANTHER" id="PTHR31561">
    <property type="entry name" value="3-KETOACYL-COA SYNTHASE"/>
    <property type="match status" value="1"/>
</dbReference>
<dbReference type="EMBL" id="DUZY01000001">
    <property type="protein sequence ID" value="DAD23616.1"/>
    <property type="molecule type" value="Genomic_DNA"/>
</dbReference>
<dbReference type="GO" id="GO:0006633">
    <property type="term" value="P:fatty acid biosynthetic process"/>
    <property type="evidence" value="ECO:0007669"/>
    <property type="project" value="InterPro"/>
</dbReference>
<keyword evidence="1" id="KW-0808">Transferase</keyword>
<dbReference type="GO" id="GO:0016747">
    <property type="term" value="F:acyltransferase activity, transferring groups other than amino-acyl groups"/>
    <property type="evidence" value="ECO:0007669"/>
    <property type="project" value="InterPro"/>
</dbReference>
<dbReference type="AlphaFoldDB" id="A0A822XX71"/>
<comment type="caution">
    <text evidence="4">The sequence shown here is derived from an EMBL/GenBank/DDBJ whole genome shotgun (WGS) entry which is preliminary data.</text>
</comment>
<evidence type="ECO:0000256" key="1">
    <source>
        <dbReference type="ARBA" id="ARBA00023315"/>
    </source>
</evidence>
<evidence type="ECO:0000313" key="4">
    <source>
        <dbReference type="EMBL" id="DAD23616.1"/>
    </source>
</evidence>
<keyword evidence="2" id="KW-0472">Membrane</keyword>
<keyword evidence="1" id="KW-0012">Acyltransferase</keyword>
<organism evidence="4 5">
    <name type="scientific">Nelumbo nucifera</name>
    <name type="common">Sacred lotus</name>
    <dbReference type="NCBI Taxonomy" id="4432"/>
    <lineage>
        <taxon>Eukaryota</taxon>
        <taxon>Viridiplantae</taxon>
        <taxon>Streptophyta</taxon>
        <taxon>Embryophyta</taxon>
        <taxon>Tracheophyta</taxon>
        <taxon>Spermatophyta</taxon>
        <taxon>Magnoliopsida</taxon>
        <taxon>Proteales</taxon>
        <taxon>Nelumbonaceae</taxon>
        <taxon>Nelumbo</taxon>
    </lineage>
</organism>
<reference evidence="4 5" key="1">
    <citation type="journal article" date="2020" name="Mol. Biol. Evol.">
        <title>Distinct Expression and Methylation Patterns for Genes with Different Fates following a Single Whole-Genome Duplication in Flowering Plants.</title>
        <authorList>
            <person name="Shi T."/>
            <person name="Rahmani R.S."/>
            <person name="Gugger P.F."/>
            <person name="Wang M."/>
            <person name="Li H."/>
            <person name="Zhang Y."/>
            <person name="Li Z."/>
            <person name="Wang Q."/>
            <person name="Van de Peer Y."/>
            <person name="Marchal K."/>
            <person name="Chen J."/>
        </authorList>
    </citation>
    <scope>NUCLEOTIDE SEQUENCE [LARGE SCALE GENOMIC DNA]</scope>
    <source>
        <tissue evidence="4">Leaf</tissue>
    </source>
</reference>
<dbReference type="SUPFAM" id="SSF53901">
    <property type="entry name" value="Thiolase-like"/>
    <property type="match status" value="1"/>
</dbReference>
<evidence type="ECO:0000259" key="3">
    <source>
        <dbReference type="Pfam" id="PF08392"/>
    </source>
</evidence>
<dbReference type="InterPro" id="IPR016039">
    <property type="entry name" value="Thiolase-like"/>
</dbReference>
<accession>A0A822XX71</accession>
<dbReference type="InterPro" id="IPR012392">
    <property type="entry name" value="3-ktacl-CoA_syn"/>
</dbReference>
<evidence type="ECO:0000256" key="2">
    <source>
        <dbReference type="SAM" id="Phobius"/>
    </source>
</evidence>
<proteinExistence type="predicted"/>
<dbReference type="GO" id="GO:0016020">
    <property type="term" value="C:membrane"/>
    <property type="evidence" value="ECO:0007669"/>
    <property type="project" value="InterPro"/>
</dbReference>
<evidence type="ECO:0000313" key="5">
    <source>
        <dbReference type="Proteomes" id="UP000607653"/>
    </source>
</evidence>
<name>A0A822XX71_NELNU</name>
<feature type="transmembrane region" description="Helical" evidence="2">
    <location>
        <begin position="6"/>
        <end position="27"/>
    </location>
</feature>